<name>A0ABR0WLQ8_REHGL</name>
<dbReference type="Pfam" id="PF00658">
    <property type="entry name" value="MLLE"/>
    <property type="match status" value="1"/>
</dbReference>
<dbReference type="PANTHER" id="PTHR46276">
    <property type="entry name" value="E3 UBIQUITIN-PROTEIN LIGASE UBR5"/>
    <property type="match status" value="1"/>
</dbReference>
<evidence type="ECO:0000313" key="3">
    <source>
        <dbReference type="Proteomes" id="UP001318860"/>
    </source>
</evidence>
<dbReference type="SMART" id="SM00517">
    <property type="entry name" value="PolyA"/>
    <property type="match status" value="1"/>
</dbReference>
<dbReference type="PANTHER" id="PTHR46276:SF1">
    <property type="entry name" value="E3 UBIQUITIN-PROTEIN LIGASE UBR5"/>
    <property type="match status" value="1"/>
</dbReference>
<accession>A0ABR0WLQ8</accession>
<sequence length="190" mass="21079">MPLALAGLYSCFEANQTQGRLYHRLPVFDSSWDEEPMPKFVARLPFGLDDTDELFLNLYDIGMFEMNDTGPDAARPQSPNTPPRDLASQFAHMTPGEQPLFLAELTPEERRRVLGENLYPLVEELEPEKVSKVTGMLLELDNTEILQLIASPEALQAKVAEALEVLRTHQLTINSGGQHDSASTSGNPVS</sequence>
<dbReference type="SUPFAM" id="SSF63570">
    <property type="entry name" value="PABC (PABP) domain"/>
    <property type="match status" value="1"/>
</dbReference>
<dbReference type="PROSITE" id="PS51309">
    <property type="entry name" value="PABC"/>
    <property type="match status" value="1"/>
</dbReference>
<dbReference type="InterPro" id="IPR036053">
    <property type="entry name" value="PABP-dom"/>
</dbReference>
<reference evidence="2 3" key="1">
    <citation type="journal article" date="2021" name="Comput. Struct. Biotechnol. J.">
        <title>De novo genome assembly of the potent medicinal plant Rehmannia glutinosa using nanopore technology.</title>
        <authorList>
            <person name="Ma L."/>
            <person name="Dong C."/>
            <person name="Song C."/>
            <person name="Wang X."/>
            <person name="Zheng X."/>
            <person name="Niu Y."/>
            <person name="Chen S."/>
            <person name="Feng W."/>
        </authorList>
    </citation>
    <scope>NUCLEOTIDE SEQUENCE [LARGE SCALE GENOMIC DNA]</scope>
    <source>
        <strain evidence="2">DH-2019</strain>
    </source>
</reference>
<dbReference type="Proteomes" id="UP001318860">
    <property type="component" value="Unassembled WGS sequence"/>
</dbReference>
<organism evidence="2 3">
    <name type="scientific">Rehmannia glutinosa</name>
    <name type="common">Chinese foxglove</name>
    <dbReference type="NCBI Taxonomy" id="99300"/>
    <lineage>
        <taxon>Eukaryota</taxon>
        <taxon>Viridiplantae</taxon>
        <taxon>Streptophyta</taxon>
        <taxon>Embryophyta</taxon>
        <taxon>Tracheophyta</taxon>
        <taxon>Spermatophyta</taxon>
        <taxon>Magnoliopsida</taxon>
        <taxon>eudicotyledons</taxon>
        <taxon>Gunneridae</taxon>
        <taxon>Pentapetalae</taxon>
        <taxon>asterids</taxon>
        <taxon>lamiids</taxon>
        <taxon>Lamiales</taxon>
        <taxon>Orobanchaceae</taxon>
        <taxon>Rehmannieae</taxon>
        <taxon>Rehmannia</taxon>
    </lineage>
</organism>
<protein>
    <recommendedName>
        <fullName evidence="1">PABC domain-containing protein</fullName>
    </recommendedName>
</protein>
<gene>
    <name evidence="2" type="ORF">DH2020_018695</name>
</gene>
<evidence type="ECO:0000259" key="1">
    <source>
        <dbReference type="PROSITE" id="PS51309"/>
    </source>
</evidence>
<keyword evidence="3" id="KW-1185">Reference proteome</keyword>
<dbReference type="Gene3D" id="1.10.1900.10">
    <property type="entry name" value="c-terminal domain of poly(a) binding protein"/>
    <property type="match status" value="1"/>
</dbReference>
<feature type="domain" description="PABC" evidence="1">
    <location>
        <begin position="94"/>
        <end position="171"/>
    </location>
</feature>
<comment type="caution">
    <text evidence="2">The sequence shown here is derived from an EMBL/GenBank/DDBJ whole genome shotgun (WGS) entry which is preliminary data.</text>
</comment>
<dbReference type="InterPro" id="IPR002004">
    <property type="entry name" value="PABP_HYD_C"/>
</dbReference>
<evidence type="ECO:0000313" key="2">
    <source>
        <dbReference type="EMBL" id="KAK6147783.1"/>
    </source>
</evidence>
<proteinExistence type="predicted"/>
<dbReference type="EMBL" id="JABTTQ020000010">
    <property type="protein sequence ID" value="KAK6147783.1"/>
    <property type="molecule type" value="Genomic_DNA"/>
</dbReference>